<gene>
    <name evidence="9" type="ORF">G9U52_18245</name>
</gene>
<evidence type="ECO:0000256" key="4">
    <source>
        <dbReference type="ARBA" id="ARBA00022692"/>
    </source>
</evidence>
<keyword evidence="5 7" id="KW-1133">Transmembrane helix</keyword>
<evidence type="ECO:0000256" key="1">
    <source>
        <dbReference type="ARBA" id="ARBA00004651"/>
    </source>
</evidence>
<keyword evidence="2 7" id="KW-0813">Transport</keyword>
<dbReference type="CDD" id="cd06261">
    <property type="entry name" value="TM_PBP2"/>
    <property type="match status" value="1"/>
</dbReference>
<keyword evidence="3" id="KW-1003">Cell membrane</keyword>
<feature type="transmembrane region" description="Helical" evidence="7">
    <location>
        <begin position="93"/>
        <end position="113"/>
    </location>
</feature>
<dbReference type="Gene3D" id="1.10.3720.10">
    <property type="entry name" value="MetI-like"/>
    <property type="match status" value="1"/>
</dbReference>
<name>A0ABX0JC42_9BACL</name>
<evidence type="ECO:0000313" key="9">
    <source>
        <dbReference type="EMBL" id="NHN31779.1"/>
    </source>
</evidence>
<evidence type="ECO:0000313" key="10">
    <source>
        <dbReference type="Proteomes" id="UP001165962"/>
    </source>
</evidence>
<accession>A0ABX0JC42</accession>
<organism evidence="9 10">
    <name type="scientific">Paenibacillus agricola</name>
    <dbReference type="NCBI Taxonomy" id="2716264"/>
    <lineage>
        <taxon>Bacteria</taxon>
        <taxon>Bacillati</taxon>
        <taxon>Bacillota</taxon>
        <taxon>Bacilli</taxon>
        <taxon>Bacillales</taxon>
        <taxon>Paenibacillaceae</taxon>
        <taxon>Paenibacillus</taxon>
    </lineage>
</organism>
<evidence type="ECO:0000256" key="5">
    <source>
        <dbReference type="ARBA" id="ARBA00022989"/>
    </source>
</evidence>
<comment type="subcellular location">
    <subcellularLocation>
        <location evidence="1 7">Cell membrane</location>
        <topology evidence="1 7">Multi-pass membrane protein</topology>
    </subcellularLocation>
</comment>
<feature type="transmembrane region" description="Helical" evidence="7">
    <location>
        <begin position="247"/>
        <end position="266"/>
    </location>
</feature>
<keyword evidence="6 7" id="KW-0472">Membrane</keyword>
<keyword evidence="4 7" id="KW-0812">Transmembrane</keyword>
<feature type="transmembrane region" description="Helical" evidence="7">
    <location>
        <begin position="215"/>
        <end position="238"/>
    </location>
</feature>
<dbReference type="PANTHER" id="PTHR30151:SF38">
    <property type="entry name" value="ALIPHATIC SULFONATES TRANSPORT PERMEASE PROTEIN SSUC-RELATED"/>
    <property type="match status" value="1"/>
</dbReference>
<evidence type="ECO:0000256" key="7">
    <source>
        <dbReference type="RuleBase" id="RU363032"/>
    </source>
</evidence>
<comment type="caution">
    <text evidence="9">The sequence shown here is derived from an EMBL/GenBank/DDBJ whole genome shotgun (WGS) entry which is preliminary data.</text>
</comment>
<evidence type="ECO:0000256" key="2">
    <source>
        <dbReference type="ARBA" id="ARBA00022448"/>
    </source>
</evidence>
<reference evidence="9" key="1">
    <citation type="submission" date="2020-03" db="EMBL/GenBank/DDBJ databases">
        <title>Draft sequencing of Paenibacilllus sp. S3N08.</title>
        <authorList>
            <person name="Kim D.-U."/>
        </authorList>
    </citation>
    <scope>NUCLEOTIDE SEQUENCE</scope>
    <source>
        <strain evidence="9">S3N08</strain>
    </source>
</reference>
<proteinExistence type="inferred from homology"/>
<dbReference type="PANTHER" id="PTHR30151">
    <property type="entry name" value="ALKANE SULFONATE ABC TRANSPORTER-RELATED, MEMBRANE SUBUNIT"/>
    <property type="match status" value="1"/>
</dbReference>
<sequence length="282" mass="30934">MSVQSNLPSSPSVAAVAVAEQAETPSFWRRKAAGTFLTAVVPVLIVALWQTLGSTGLVSTFFLPTPWQILLGFRELLVSGELLEHIGISVHRAASGFLVGGSIAFLLGIWTGFSRRSEDFIDPSVQWFRMIPNLAIAPLIILWFGFSETSKVVIIAVGSFFPIYINTFLGIRSVDNKLFEVSKVLQFSRFKQIILLILPSSIPHILMGVRLSLAISWISLVVAELIGAASGVGHLILFSSQSARTDLVFVGIIIFAVIGKLIDSFVKLLDRKSTRWRDTYRG</sequence>
<feature type="transmembrane region" description="Helical" evidence="7">
    <location>
        <begin position="36"/>
        <end position="63"/>
    </location>
</feature>
<comment type="similarity">
    <text evidence="7">Belongs to the binding-protein-dependent transport system permease family.</text>
</comment>
<feature type="transmembrane region" description="Helical" evidence="7">
    <location>
        <begin position="152"/>
        <end position="171"/>
    </location>
</feature>
<dbReference type="Pfam" id="PF00528">
    <property type="entry name" value="BPD_transp_1"/>
    <property type="match status" value="1"/>
</dbReference>
<dbReference type="SUPFAM" id="SSF161098">
    <property type="entry name" value="MetI-like"/>
    <property type="match status" value="1"/>
</dbReference>
<protein>
    <submittedName>
        <fullName evidence="9">ABC transporter permease</fullName>
    </submittedName>
</protein>
<evidence type="ECO:0000256" key="3">
    <source>
        <dbReference type="ARBA" id="ARBA00022475"/>
    </source>
</evidence>
<dbReference type="InterPro" id="IPR035906">
    <property type="entry name" value="MetI-like_sf"/>
</dbReference>
<dbReference type="Proteomes" id="UP001165962">
    <property type="component" value="Unassembled WGS sequence"/>
</dbReference>
<dbReference type="RefSeq" id="WP_166152069.1">
    <property type="nucleotide sequence ID" value="NZ_JAAOIW010000006.1"/>
</dbReference>
<evidence type="ECO:0000256" key="6">
    <source>
        <dbReference type="ARBA" id="ARBA00023136"/>
    </source>
</evidence>
<feature type="transmembrane region" description="Helical" evidence="7">
    <location>
        <begin position="125"/>
        <end position="146"/>
    </location>
</feature>
<evidence type="ECO:0000259" key="8">
    <source>
        <dbReference type="PROSITE" id="PS50928"/>
    </source>
</evidence>
<dbReference type="PROSITE" id="PS50928">
    <property type="entry name" value="ABC_TM1"/>
    <property type="match status" value="1"/>
</dbReference>
<keyword evidence="10" id="KW-1185">Reference proteome</keyword>
<feature type="domain" description="ABC transmembrane type-1" evidence="8">
    <location>
        <begin position="86"/>
        <end position="266"/>
    </location>
</feature>
<dbReference type="EMBL" id="JAAOIW010000006">
    <property type="protein sequence ID" value="NHN31779.1"/>
    <property type="molecule type" value="Genomic_DNA"/>
</dbReference>
<dbReference type="InterPro" id="IPR000515">
    <property type="entry name" value="MetI-like"/>
</dbReference>